<evidence type="ECO:0000313" key="2">
    <source>
        <dbReference type="Proteomes" id="UP000187609"/>
    </source>
</evidence>
<dbReference type="STRING" id="49451.A0A314LA43"/>
<dbReference type="SUPFAM" id="SSF53474">
    <property type="entry name" value="alpha/beta-Hydrolases"/>
    <property type="match status" value="1"/>
</dbReference>
<dbReference type="InterPro" id="IPR029058">
    <property type="entry name" value="AB_hydrolase_fold"/>
</dbReference>
<comment type="caution">
    <text evidence="1">The sequence shown here is derived from an EMBL/GenBank/DDBJ whole genome shotgun (WGS) entry which is preliminary data.</text>
</comment>
<proteinExistence type="predicted"/>
<name>A0A314LA43_NICAT</name>
<evidence type="ECO:0000313" key="1">
    <source>
        <dbReference type="EMBL" id="OIT38641.1"/>
    </source>
</evidence>
<accession>A0A314LA43</accession>
<dbReference type="Gene3D" id="3.40.50.1820">
    <property type="entry name" value="alpha/beta hydrolase"/>
    <property type="match status" value="1"/>
</dbReference>
<dbReference type="Gramene" id="OIT38641">
    <property type="protein sequence ID" value="OIT38641"/>
    <property type="gene ID" value="A4A49_61158"/>
</dbReference>
<feature type="non-terminal residue" evidence="1">
    <location>
        <position position="1"/>
    </location>
</feature>
<dbReference type="EMBL" id="MJEQ01000186">
    <property type="protein sequence ID" value="OIT38641.1"/>
    <property type="molecule type" value="Genomic_DNA"/>
</dbReference>
<organism evidence="1 2">
    <name type="scientific">Nicotiana attenuata</name>
    <name type="common">Coyote tobacco</name>
    <dbReference type="NCBI Taxonomy" id="49451"/>
    <lineage>
        <taxon>Eukaryota</taxon>
        <taxon>Viridiplantae</taxon>
        <taxon>Streptophyta</taxon>
        <taxon>Embryophyta</taxon>
        <taxon>Tracheophyta</taxon>
        <taxon>Spermatophyta</taxon>
        <taxon>Magnoliopsida</taxon>
        <taxon>eudicotyledons</taxon>
        <taxon>Gunneridae</taxon>
        <taxon>Pentapetalae</taxon>
        <taxon>asterids</taxon>
        <taxon>lamiids</taxon>
        <taxon>Solanales</taxon>
        <taxon>Solanaceae</taxon>
        <taxon>Nicotianoideae</taxon>
        <taxon>Nicotianeae</taxon>
        <taxon>Nicotiana</taxon>
    </lineage>
</organism>
<keyword evidence="2" id="KW-1185">Reference proteome</keyword>
<reference evidence="1" key="1">
    <citation type="submission" date="2016-11" db="EMBL/GenBank/DDBJ databases">
        <title>The genome of Nicotiana attenuata.</title>
        <authorList>
            <person name="Xu S."/>
            <person name="Brockmoeller T."/>
            <person name="Gaquerel E."/>
            <person name="Navarro A."/>
            <person name="Kuhl H."/>
            <person name="Gase K."/>
            <person name="Ling Z."/>
            <person name="Zhou W."/>
            <person name="Kreitzer C."/>
            <person name="Stanke M."/>
            <person name="Tang H."/>
            <person name="Lyons E."/>
            <person name="Pandey P."/>
            <person name="Pandey S.P."/>
            <person name="Timmermann B."/>
            <person name="Baldwin I.T."/>
        </authorList>
    </citation>
    <scope>NUCLEOTIDE SEQUENCE [LARGE SCALE GENOMIC DNA]</scope>
    <source>
        <strain evidence="1">UT</strain>
    </source>
</reference>
<dbReference type="AlphaFoldDB" id="A0A314LA43"/>
<sequence length="158" mass="17582">AMRAGRNKGSNKNVIISSSIFVCPYLVPLENIEQGISYKNWITISPPSEDGIHSPMINPLTEKSPCLSINPLTEKSPCLSGLGCSRLLFCIGEKDEYVPSEIGIQFFEGMFDLKKSGWRGDLEFIEVEGEGHCFQLVNPEAEKSQDLIKRLASFIQNK</sequence>
<protein>
    <submittedName>
        <fullName evidence="1">2-hydroxyisoflavanone dehydratase</fullName>
    </submittedName>
</protein>
<dbReference type="SMR" id="A0A314LA43"/>
<gene>
    <name evidence="1" type="primary">HIDH_3</name>
    <name evidence="1" type="ORF">A4A49_61158</name>
</gene>
<dbReference type="Proteomes" id="UP000187609">
    <property type="component" value="Unassembled WGS sequence"/>
</dbReference>